<comment type="caution">
    <text evidence="1">The sequence shown here is derived from an EMBL/GenBank/DDBJ whole genome shotgun (WGS) entry which is preliminary data.</text>
</comment>
<name>A0A8T0E6Z4_ARGBR</name>
<dbReference type="AlphaFoldDB" id="A0A8T0E6Z4"/>
<evidence type="ECO:0000313" key="2">
    <source>
        <dbReference type="Proteomes" id="UP000807504"/>
    </source>
</evidence>
<gene>
    <name evidence="1" type="ORF">HNY73_020493</name>
</gene>
<evidence type="ECO:0000313" key="1">
    <source>
        <dbReference type="EMBL" id="KAF8767553.1"/>
    </source>
</evidence>
<keyword evidence="2" id="KW-1185">Reference proteome</keyword>
<dbReference type="EMBL" id="JABXBU010002230">
    <property type="protein sequence ID" value="KAF8767553.1"/>
    <property type="molecule type" value="Genomic_DNA"/>
</dbReference>
<dbReference type="Proteomes" id="UP000807504">
    <property type="component" value="Unassembled WGS sequence"/>
</dbReference>
<protein>
    <submittedName>
        <fullName evidence="1">Uncharacterized protein</fullName>
    </submittedName>
</protein>
<reference evidence="1" key="1">
    <citation type="journal article" date="2020" name="bioRxiv">
        <title>Chromosome-level reference genome of the European wasp spider Argiope bruennichi: a resource for studies on range expansion and evolutionary adaptation.</title>
        <authorList>
            <person name="Sheffer M.M."/>
            <person name="Hoppe A."/>
            <person name="Krehenwinkel H."/>
            <person name="Uhl G."/>
            <person name="Kuss A.W."/>
            <person name="Jensen L."/>
            <person name="Jensen C."/>
            <person name="Gillespie R.G."/>
            <person name="Hoff K.J."/>
            <person name="Prost S."/>
        </authorList>
    </citation>
    <scope>NUCLEOTIDE SEQUENCE</scope>
</reference>
<accession>A0A8T0E6Z4</accession>
<sequence length="34" mass="4032">MFCIRVQGIQDKETWPLHKGYTDNFPLFETTVIC</sequence>
<organism evidence="1 2">
    <name type="scientific">Argiope bruennichi</name>
    <name type="common">Wasp spider</name>
    <name type="synonym">Aranea bruennichi</name>
    <dbReference type="NCBI Taxonomy" id="94029"/>
    <lineage>
        <taxon>Eukaryota</taxon>
        <taxon>Metazoa</taxon>
        <taxon>Ecdysozoa</taxon>
        <taxon>Arthropoda</taxon>
        <taxon>Chelicerata</taxon>
        <taxon>Arachnida</taxon>
        <taxon>Araneae</taxon>
        <taxon>Araneomorphae</taxon>
        <taxon>Entelegynae</taxon>
        <taxon>Araneoidea</taxon>
        <taxon>Araneidae</taxon>
        <taxon>Argiope</taxon>
    </lineage>
</organism>
<proteinExistence type="predicted"/>
<reference evidence="1" key="2">
    <citation type="submission" date="2020-06" db="EMBL/GenBank/DDBJ databases">
        <authorList>
            <person name="Sheffer M."/>
        </authorList>
    </citation>
    <scope>NUCLEOTIDE SEQUENCE</scope>
</reference>